<evidence type="ECO:0000256" key="1">
    <source>
        <dbReference type="ARBA" id="ARBA00004141"/>
    </source>
</evidence>
<keyword evidence="3 9" id="KW-0812">Transmembrane</keyword>
<evidence type="ECO:0000256" key="5">
    <source>
        <dbReference type="ARBA" id="ARBA00023040"/>
    </source>
</evidence>
<evidence type="ECO:0000259" key="10">
    <source>
        <dbReference type="PROSITE" id="PS50262"/>
    </source>
</evidence>
<evidence type="ECO:0000256" key="7">
    <source>
        <dbReference type="ARBA" id="ARBA00023170"/>
    </source>
</evidence>
<dbReference type="PRINTS" id="PR00237">
    <property type="entry name" value="GPCRRHODOPSN"/>
</dbReference>
<feature type="transmembrane region" description="Helical" evidence="9">
    <location>
        <begin position="93"/>
        <end position="117"/>
    </location>
</feature>
<evidence type="ECO:0000256" key="9">
    <source>
        <dbReference type="SAM" id="Phobius"/>
    </source>
</evidence>
<evidence type="ECO:0000313" key="11">
    <source>
        <dbReference type="EMBL" id="JAS42452.1"/>
    </source>
</evidence>
<name>A0A1B6EWX8_9HEMI</name>
<keyword evidence="8" id="KW-0807">Transducer</keyword>
<dbReference type="PROSITE" id="PS50262">
    <property type="entry name" value="G_PROTEIN_RECEP_F1_2"/>
    <property type="match status" value="1"/>
</dbReference>
<keyword evidence="6 9" id="KW-0472">Membrane</keyword>
<feature type="transmembrane region" description="Helical" evidence="9">
    <location>
        <begin position="219"/>
        <end position="240"/>
    </location>
</feature>
<dbReference type="SUPFAM" id="SSF81321">
    <property type="entry name" value="Family A G protein-coupled receptor-like"/>
    <property type="match status" value="1"/>
</dbReference>
<keyword evidence="7" id="KW-0675">Receptor</keyword>
<dbReference type="Gene3D" id="1.20.1070.10">
    <property type="entry name" value="Rhodopsin 7-helix transmembrane proteins"/>
    <property type="match status" value="1"/>
</dbReference>
<dbReference type="GO" id="GO:0008188">
    <property type="term" value="F:neuropeptide receptor activity"/>
    <property type="evidence" value="ECO:0007669"/>
    <property type="project" value="TreeGrafter"/>
</dbReference>
<dbReference type="InterPro" id="IPR017452">
    <property type="entry name" value="GPCR_Rhodpsn_7TM"/>
</dbReference>
<dbReference type="EMBL" id="GECZ01027317">
    <property type="protein sequence ID" value="JAS42452.1"/>
    <property type="molecule type" value="Transcribed_RNA"/>
</dbReference>
<dbReference type="PANTHER" id="PTHR24238">
    <property type="entry name" value="G-PROTEIN COUPLED RECEPTOR"/>
    <property type="match status" value="1"/>
</dbReference>
<feature type="transmembrane region" description="Helical" evidence="9">
    <location>
        <begin position="137"/>
        <end position="154"/>
    </location>
</feature>
<sequence length="321" mass="37260">MESLDTDKDDLDAVKNLPHKWLEDVINYLQHGHRHNETTLDLREPQLRYSFVTLYPLFMFLYSLIVVIGLFSNCIMVYVIFRDGLYKDQTFCYFINLALGDIVKCVFVLPISLMVLLIQNWIFGSLLCYFLPMMQDIPMHVSMLTYLLIAFDRFRYLQDPTRARIPAFVMATGSWLMALCLVLPYPIYTTYVDLGKYDKVHLQGVGICAVNLADDMQEYVRGLFFAMYLLPLGTIAYLYVRMSREIELKEGPLAVITYDARSRTNSNGSPRSFGQGQTHFRYRSPTANFDLYETELDIKKEKKVQQYLVTMVTVFGICLCP</sequence>
<feature type="transmembrane region" description="Helical" evidence="9">
    <location>
        <begin position="166"/>
        <end position="188"/>
    </location>
</feature>
<feature type="transmembrane region" description="Helical" evidence="9">
    <location>
        <begin position="57"/>
        <end position="81"/>
    </location>
</feature>
<evidence type="ECO:0000256" key="8">
    <source>
        <dbReference type="ARBA" id="ARBA00023224"/>
    </source>
</evidence>
<dbReference type="AlphaFoldDB" id="A0A1B6EWX8"/>
<evidence type="ECO:0000256" key="2">
    <source>
        <dbReference type="ARBA" id="ARBA00010663"/>
    </source>
</evidence>
<dbReference type="GO" id="GO:0005886">
    <property type="term" value="C:plasma membrane"/>
    <property type="evidence" value="ECO:0007669"/>
    <property type="project" value="TreeGrafter"/>
</dbReference>
<feature type="non-terminal residue" evidence="11">
    <location>
        <position position="321"/>
    </location>
</feature>
<accession>A0A1B6EWX8</accession>
<evidence type="ECO:0000256" key="3">
    <source>
        <dbReference type="ARBA" id="ARBA00022692"/>
    </source>
</evidence>
<feature type="domain" description="G-protein coupled receptors family 1 profile" evidence="10">
    <location>
        <begin position="72"/>
        <end position="321"/>
    </location>
</feature>
<keyword evidence="4 9" id="KW-1133">Transmembrane helix</keyword>
<dbReference type="PANTHER" id="PTHR24238:SF69">
    <property type="entry name" value="G-PROTEIN COUPLED RECEPTOR 165"/>
    <property type="match status" value="1"/>
</dbReference>
<gene>
    <name evidence="11" type="ORF">g.172</name>
</gene>
<proteinExistence type="inferred from homology"/>
<evidence type="ECO:0000256" key="4">
    <source>
        <dbReference type="ARBA" id="ARBA00022989"/>
    </source>
</evidence>
<evidence type="ECO:0000256" key="6">
    <source>
        <dbReference type="ARBA" id="ARBA00023136"/>
    </source>
</evidence>
<protein>
    <recommendedName>
        <fullName evidence="10">G-protein coupled receptors family 1 profile domain-containing protein</fullName>
    </recommendedName>
</protein>
<dbReference type="InterPro" id="IPR000276">
    <property type="entry name" value="GPCR_Rhodpsn"/>
</dbReference>
<dbReference type="Pfam" id="PF00001">
    <property type="entry name" value="7tm_1"/>
    <property type="match status" value="1"/>
</dbReference>
<organism evidence="11">
    <name type="scientific">Cuerna arida</name>
    <dbReference type="NCBI Taxonomy" id="1464854"/>
    <lineage>
        <taxon>Eukaryota</taxon>
        <taxon>Metazoa</taxon>
        <taxon>Ecdysozoa</taxon>
        <taxon>Arthropoda</taxon>
        <taxon>Hexapoda</taxon>
        <taxon>Insecta</taxon>
        <taxon>Pterygota</taxon>
        <taxon>Neoptera</taxon>
        <taxon>Paraneoptera</taxon>
        <taxon>Hemiptera</taxon>
        <taxon>Auchenorrhyncha</taxon>
        <taxon>Membracoidea</taxon>
        <taxon>Cicadellidae</taxon>
        <taxon>Cicadellinae</taxon>
        <taxon>Proconiini</taxon>
        <taxon>Cuerna</taxon>
    </lineage>
</organism>
<reference evidence="11" key="1">
    <citation type="submission" date="2015-11" db="EMBL/GenBank/DDBJ databases">
        <title>De novo transcriptome assembly of four potential Pierce s Disease insect vectors from Arizona vineyards.</title>
        <authorList>
            <person name="Tassone E.E."/>
        </authorList>
    </citation>
    <scope>NUCLEOTIDE SEQUENCE</scope>
</reference>
<comment type="similarity">
    <text evidence="2">Belongs to the G-protein coupled receptor 1 family.</text>
</comment>
<comment type="subcellular location">
    <subcellularLocation>
        <location evidence="1">Membrane</location>
        <topology evidence="1">Multi-pass membrane protein</topology>
    </subcellularLocation>
</comment>
<keyword evidence="5" id="KW-0297">G-protein coupled receptor</keyword>